<sequence>MFTYRDAQQAKSNPSLQQHGDSFLLQLYTDGAGITNPIGPKKNKHKLSFYYFLFEDLPDITRSMLQSIGLVGLCYTEYLSTKLNRTKFFAPIIEDLNALQTSGLSVKTFDGTLHFAFSTLSGDHLASNEIGGFQRNFNSSNFCRVCHISYRQSLIPLTDISFLPRTKTTHDKYVRKKQLSKGRIVGTASQKLLLFRLLPVIFYDIIEQLKTLELYIGLREIISHVYAMPFGQSWLEYFNFLTTRFQCLFVNMLPNKVIPKVHFVTDYGRLINLCGPPIRYWCMRFEAKHLYFKQITLRSFNFKNPSLTLAKRYQLRQCLLLLSANYHNFLDENYSTKIIEYTQYLECKTLIHKHVKFSKESVFIEKVIEQEDVPVFIRILFILKIRGNWKLVIEHLRTIWFNDKLWSYQIQYTQILSIIDPEQCLSVLPHAHDIYDVNEVPFVNILSCVTSEEADGETVLLLQENEILQIFPKLKDRVKFKSERQLLFGNTYATDRQSQQLQQLHLVSTEFEQPLHKNDNIPATGQILTIGFIDGEDFLSDNSVTVTTVETNENDQESDIGINNQTNINIQPLSSDFKILTIPRKVQQIIDNNDLIKLAGHTNHRRMLLEAVYNDLITSYGLLYPNHRDYTVIIQAILIALIIPITNEAAMVYVNKIDDEEGVSMIQLMKDEVHSDLPAIDTLKSVWKKTFAIRRIFIRNHTIQEVLLEYPAYTYP</sequence>
<dbReference type="EMBL" id="CAJNOK010000559">
    <property type="protein sequence ID" value="CAF0761503.1"/>
    <property type="molecule type" value="Genomic_DNA"/>
</dbReference>
<protein>
    <submittedName>
        <fullName evidence="1">Uncharacterized protein</fullName>
    </submittedName>
</protein>
<accession>A0A8S2CNR8</accession>
<dbReference type="Proteomes" id="UP000682733">
    <property type="component" value="Unassembled WGS sequence"/>
</dbReference>
<name>A0A8S2CNR8_9BILA</name>
<evidence type="ECO:0000313" key="1">
    <source>
        <dbReference type="EMBL" id="CAF0761503.1"/>
    </source>
</evidence>
<reference evidence="1" key="1">
    <citation type="submission" date="2021-02" db="EMBL/GenBank/DDBJ databases">
        <authorList>
            <person name="Nowell W R."/>
        </authorList>
    </citation>
    <scope>NUCLEOTIDE SEQUENCE</scope>
</reference>
<evidence type="ECO:0000313" key="2">
    <source>
        <dbReference type="EMBL" id="CAF3541283.1"/>
    </source>
</evidence>
<dbReference type="EMBL" id="CAJOBA010000559">
    <property type="protein sequence ID" value="CAF3541283.1"/>
    <property type="molecule type" value="Genomic_DNA"/>
</dbReference>
<comment type="caution">
    <text evidence="1">The sequence shown here is derived from an EMBL/GenBank/DDBJ whole genome shotgun (WGS) entry which is preliminary data.</text>
</comment>
<organism evidence="1 3">
    <name type="scientific">Didymodactylos carnosus</name>
    <dbReference type="NCBI Taxonomy" id="1234261"/>
    <lineage>
        <taxon>Eukaryota</taxon>
        <taxon>Metazoa</taxon>
        <taxon>Spiralia</taxon>
        <taxon>Gnathifera</taxon>
        <taxon>Rotifera</taxon>
        <taxon>Eurotatoria</taxon>
        <taxon>Bdelloidea</taxon>
        <taxon>Philodinida</taxon>
        <taxon>Philodinidae</taxon>
        <taxon>Didymodactylos</taxon>
    </lineage>
</organism>
<proteinExistence type="predicted"/>
<dbReference type="AlphaFoldDB" id="A0A8S2CNR8"/>
<dbReference type="Proteomes" id="UP000677228">
    <property type="component" value="Unassembled WGS sequence"/>
</dbReference>
<evidence type="ECO:0000313" key="3">
    <source>
        <dbReference type="Proteomes" id="UP000677228"/>
    </source>
</evidence>
<gene>
    <name evidence="1" type="ORF">OVA965_LOCUS2576</name>
    <name evidence="2" type="ORF">TMI583_LOCUS2576</name>
</gene>